<gene>
    <name evidence="3" type="ORF">GOP47_0021149</name>
</gene>
<name>A0A9D4Z7M4_ADICA</name>
<dbReference type="AlphaFoldDB" id="A0A9D4Z7M4"/>
<dbReference type="Proteomes" id="UP000886520">
    <property type="component" value="Chromosome 20"/>
</dbReference>
<evidence type="ECO:0000256" key="2">
    <source>
        <dbReference type="SAM" id="MobiDB-lite"/>
    </source>
</evidence>
<comment type="similarity">
    <text evidence="1">Belongs to the ARG7 family.</text>
</comment>
<dbReference type="OrthoDB" id="625231at2759"/>
<dbReference type="Pfam" id="PF02519">
    <property type="entry name" value="Auxin_inducible"/>
    <property type="match status" value="1"/>
</dbReference>
<proteinExistence type="inferred from homology"/>
<dbReference type="PANTHER" id="PTHR31374:SF7">
    <property type="entry name" value="SAUR-LIKE AUXIN-RESPONSIVE PROTEIN FAMILY"/>
    <property type="match status" value="1"/>
</dbReference>
<keyword evidence="4" id="KW-1185">Reference proteome</keyword>
<reference evidence="3" key="1">
    <citation type="submission" date="2021-01" db="EMBL/GenBank/DDBJ databases">
        <title>Adiantum capillus-veneris genome.</title>
        <authorList>
            <person name="Fang Y."/>
            <person name="Liao Q."/>
        </authorList>
    </citation>
    <scope>NUCLEOTIDE SEQUENCE</scope>
    <source>
        <strain evidence="3">H3</strain>
        <tissue evidence="3">Leaf</tissue>
    </source>
</reference>
<evidence type="ECO:0000313" key="4">
    <source>
        <dbReference type="Proteomes" id="UP000886520"/>
    </source>
</evidence>
<accession>A0A9D4Z7M4</accession>
<dbReference type="PANTHER" id="PTHR31374">
    <property type="entry name" value="AUXIN-INDUCED PROTEIN-LIKE-RELATED"/>
    <property type="match status" value="1"/>
</dbReference>
<dbReference type="GO" id="GO:0009733">
    <property type="term" value="P:response to auxin"/>
    <property type="evidence" value="ECO:0007669"/>
    <property type="project" value="InterPro"/>
</dbReference>
<comment type="caution">
    <text evidence="3">The sequence shown here is derived from an EMBL/GenBank/DDBJ whole genome shotgun (WGS) entry which is preliminary data.</text>
</comment>
<evidence type="ECO:0000256" key="1">
    <source>
        <dbReference type="ARBA" id="ARBA00006974"/>
    </source>
</evidence>
<sequence>MSTSMPSSSSRYMSNISALRTASASRSSACLPLCFPIITSSSTSADRLITNAAESADHLSFNGDLHSKLHTPSADHDPCSSSLLSFSEADDHHLIKLMARSYSCSKMEYCGFNALSGPLIKSLLHRNRSHGRLHGAQPCSSRLMQCEHASDREGVDQGGSSRSAALSSACLSEYTRSWSSPSLGRMKKASSSFHGELRSKGGARSSIRKGKRAPKGHVAVYVDGGNERHVVPISYLSHPQFQELLQRAEREFGFAQKGALTLPCSQAELQYTLHLIRHPQPLSSH</sequence>
<dbReference type="InterPro" id="IPR003676">
    <property type="entry name" value="SAUR_fam"/>
</dbReference>
<protein>
    <submittedName>
        <fullName evidence="3">Uncharacterized protein</fullName>
    </submittedName>
</protein>
<feature type="region of interest" description="Disordered" evidence="2">
    <location>
        <begin position="179"/>
        <end position="214"/>
    </location>
</feature>
<organism evidence="3 4">
    <name type="scientific">Adiantum capillus-veneris</name>
    <name type="common">Maidenhair fern</name>
    <dbReference type="NCBI Taxonomy" id="13818"/>
    <lineage>
        <taxon>Eukaryota</taxon>
        <taxon>Viridiplantae</taxon>
        <taxon>Streptophyta</taxon>
        <taxon>Embryophyta</taxon>
        <taxon>Tracheophyta</taxon>
        <taxon>Polypodiopsida</taxon>
        <taxon>Polypodiidae</taxon>
        <taxon>Polypodiales</taxon>
        <taxon>Pteridineae</taxon>
        <taxon>Pteridaceae</taxon>
        <taxon>Vittarioideae</taxon>
        <taxon>Adiantum</taxon>
    </lineage>
</organism>
<evidence type="ECO:0000313" key="3">
    <source>
        <dbReference type="EMBL" id="KAI5064479.1"/>
    </source>
</evidence>
<dbReference type="EMBL" id="JABFUD020000020">
    <property type="protein sequence ID" value="KAI5064479.1"/>
    <property type="molecule type" value="Genomic_DNA"/>
</dbReference>